<dbReference type="InterPro" id="IPR013321">
    <property type="entry name" value="Arc_rbn_hlx_hlx"/>
</dbReference>
<dbReference type="InterPro" id="IPR007337">
    <property type="entry name" value="RelB/DinJ"/>
</dbReference>
<dbReference type="Gene3D" id="1.10.1220.10">
    <property type="entry name" value="Met repressor-like"/>
    <property type="match status" value="1"/>
</dbReference>
<dbReference type="NCBIfam" id="TIGR02384">
    <property type="entry name" value="RelB_DinJ"/>
    <property type="match status" value="1"/>
</dbReference>
<accession>A0A2V1JNU4</accession>
<sequence>MAQATFSIRMDESLKNQFDNLCKEFGMNASTAFNIFARAVVRERKIPFEISAQSSICLEDGRAAFNALRRSAEQNNLQELSLDDINAEIQLARNSKA</sequence>
<name>A0A2V1JNU4_EUBRA</name>
<proteinExistence type="inferred from homology"/>
<dbReference type="OrthoDB" id="9804867at2"/>
<comment type="caution">
    <text evidence="3">The sequence shown here is derived from an EMBL/GenBank/DDBJ whole genome shotgun (WGS) entry which is preliminary data.</text>
</comment>
<comment type="similarity">
    <text evidence="1">Belongs to the RelB/DinJ antitoxin family.</text>
</comment>
<dbReference type="EMBL" id="JRFU01000153">
    <property type="protein sequence ID" value="PWE85789.1"/>
    <property type="molecule type" value="Genomic_DNA"/>
</dbReference>
<dbReference type="Proteomes" id="UP000245288">
    <property type="component" value="Unassembled WGS sequence"/>
</dbReference>
<dbReference type="GO" id="GO:0006355">
    <property type="term" value="P:regulation of DNA-templated transcription"/>
    <property type="evidence" value="ECO:0007669"/>
    <property type="project" value="InterPro"/>
</dbReference>
<evidence type="ECO:0000313" key="3">
    <source>
        <dbReference type="EMBL" id="PWE85789.1"/>
    </source>
</evidence>
<gene>
    <name evidence="3" type="ORF">LG34_13865</name>
</gene>
<dbReference type="AlphaFoldDB" id="A0A2V1JNU4"/>
<dbReference type="PANTHER" id="PTHR38781">
    <property type="entry name" value="ANTITOXIN DINJ-RELATED"/>
    <property type="match status" value="1"/>
</dbReference>
<keyword evidence="2" id="KW-1277">Toxin-antitoxin system</keyword>
<evidence type="ECO:0000256" key="2">
    <source>
        <dbReference type="ARBA" id="ARBA00022649"/>
    </source>
</evidence>
<keyword evidence="4" id="KW-1185">Reference proteome</keyword>
<dbReference type="Pfam" id="PF04221">
    <property type="entry name" value="RelB"/>
    <property type="match status" value="1"/>
</dbReference>
<evidence type="ECO:0000256" key="1">
    <source>
        <dbReference type="ARBA" id="ARBA00010562"/>
    </source>
</evidence>
<dbReference type="GO" id="GO:0006351">
    <property type="term" value="P:DNA-templated transcription"/>
    <property type="evidence" value="ECO:0007669"/>
    <property type="project" value="TreeGrafter"/>
</dbReference>
<protein>
    <submittedName>
        <fullName evidence="3">Addiction module antitoxin, RelB/DinJ family protein</fullName>
    </submittedName>
</protein>
<evidence type="ECO:0000313" key="4">
    <source>
        <dbReference type="Proteomes" id="UP000245288"/>
    </source>
</evidence>
<dbReference type="PANTHER" id="PTHR38781:SF1">
    <property type="entry name" value="ANTITOXIN DINJ-RELATED"/>
    <property type="match status" value="1"/>
</dbReference>
<organism evidence="3 4">
    <name type="scientific">Eubacterium ramulus</name>
    <dbReference type="NCBI Taxonomy" id="39490"/>
    <lineage>
        <taxon>Bacteria</taxon>
        <taxon>Bacillati</taxon>
        <taxon>Bacillota</taxon>
        <taxon>Clostridia</taxon>
        <taxon>Eubacteriales</taxon>
        <taxon>Eubacteriaceae</taxon>
        <taxon>Eubacterium</taxon>
    </lineage>
</organism>
<dbReference type="RefSeq" id="WP_109216503.1">
    <property type="nucleotide sequence ID" value="NZ_CABMEW010000003.1"/>
</dbReference>
<reference evidence="3 4" key="1">
    <citation type="submission" date="2014-09" db="EMBL/GenBank/DDBJ databases">
        <title>Butyrate-producing bacteria isolated from human gut.</title>
        <authorList>
            <person name="Zhang Q."/>
            <person name="Zhao L."/>
        </authorList>
    </citation>
    <scope>NUCLEOTIDE SEQUENCE [LARGE SCALE GENOMIC DNA]</scope>
    <source>
        <strain evidence="3 4">21</strain>
    </source>
</reference>